<reference evidence="1 2" key="1">
    <citation type="submission" date="2019-09" db="EMBL/GenBank/DDBJ databases">
        <title>Prevotella A2879 sp. nov., isolated from an abscess of a patient.</title>
        <authorList>
            <person name="Buhl M."/>
            <person name="Oberhettinger P."/>
        </authorList>
    </citation>
    <scope>NUCLEOTIDE SEQUENCE [LARGE SCALE GENOMIC DNA]</scope>
    <source>
        <strain evidence="1 2">A2879</strain>
    </source>
</reference>
<evidence type="ECO:0000313" key="2">
    <source>
        <dbReference type="Proteomes" id="UP000482295"/>
    </source>
</evidence>
<gene>
    <name evidence="1" type="ORF">F0475_05135</name>
</gene>
<sequence length="226" mass="26637">MITLDNFNQEYTDPIEEQRIRHFVCMEMGRRIHRYIKAMHGSKQQMLRFEEHLKDLSLEEKEAAIAHYIDLNRKVIKGLDMKIVLARAMANYSDTFDYLVTLVNDKRKMVRYLNLIREIYIKYHEVIERNGRFGILDHRGRTLVEPKYEFLRTCYVYVDDLRTMPLIAQLDGKLGLILPDGKGTVVAPFIYDSISLRDEPPYFEARIGDKEVLLDTEGNEQAKESE</sequence>
<name>A0A7C9LSY6_9BACT</name>
<protein>
    <recommendedName>
        <fullName evidence="3">WG repeat-containing protein</fullName>
    </recommendedName>
</protein>
<dbReference type="RefSeq" id="WP_155715756.1">
    <property type="nucleotide sequence ID" value="NZ_VVIQ01000004.1"/>
</dbReference>
<accession>A0A7C9LSY6</accession>
<dbReference type="EMBL" id="VVIQ01000004">
    <property type="protein sequence ID" value="MUL27699.1"/>
    <property type="molecule type" value="Genomic_DNA"/>
</dbReference>
<keyword evidence="2" id="KW-1185">Reference proteome</keyword>
<evidence type="ECO:0000313" key="1">
    <source>
        <dbReference type="EMBL" id="MUL27699.1"/>
    </source>
</evidence>
<dbReference type="AlphaFoldDB" id="A0A7C9LSY6"/>
<organism evidence="1 2">
    <name type="scientific">Prevotella vespertina</name>
    <dbReference type="NCBI Taxonomy" id="2608404"/>
    <lineage>
        <taxon>Bacteria</taxon>
        <taxon>Pseudomonadati</taxon>
        <taxon>Bacteroidota</taxon>
        <taxon>Bacteroidia</taxon>
        <taxon>Bacteroidales</taxon>
        <taxon>Prevotellaceae</taxon>
        <taxon>Prevotella</taxon>
    </lineage>
</organism>
<comment type="caution">
    <text evidence="1">The sequence shown here is derived from an EMBL/GenBank/DDBJ whole genome shotgun (WGS) entry which is preliminary data.</text>
</comment>
<proteinExistence type="predicted"/>
<evidence type="ECO:0008006" key="3">
    <source>
        <dbReference type="Google" id="ProtNLM"/>
    </source>
</evidence>
<dbReference type="Proteomes" id="UP000482295">
    <property type="component" value="Unassembled WGS sequence"/>
</dbReference>